<dbReference type="InterPro" id="IPR007541">
    <property type="entry name" value="Uncharacterised_BSP"/>
</dbReference>
<dbReference type="PANTHER" id="PTHR33321:SF12">
    <property type="entry name" value="PLANT BASIC SECRETORY PROTEIN (BSP) FAMILY PROTEIN"/>
    <property type="match status" value="1"/>
</dbReference>
<proteinExistence type="predicted"/>
<feature type="signal peptide" evidence="1">
    <location>
        <begin position="1"/>
        <end position="21"/>
    </location>
</feature>
<dbReference type="EMBL" id="LNIX01000012">
    <property type="protein sequence ID" value="OXA48084.1"/>
    <property type="molecule type" value="Genomic_DNA"/>
</dbReference>
<evidence type="ECO:0000313" key="2">
    <source>
        <dbReference type="EMBL" id="OXA48084.1"/>
    </source>
</evidence>
<organism evidence="2 3">
    <name type="scientific">Folsomia candida</name>
    <name type="common">Springtail</name>
    <dbReference type="NCBI Taxonomy" id="158441"/>
    <lineage>
        <taxon>Eukaryota</taxon>
        <taxon>Metazoa</taxon>
        <taxon>Ecdysozoa</taxon>
        <taxon>Arthropoda</taxon>
        <taxon>Hexapoda</taxon>
        <taxon>Collembola</taxon>
        <taxon>Entomobryomorpha</taxon>
        <taxon>Isotomoidea</taxon>
        <taxon>Isotomidae</taxon>
        <taxon>Proisotominae</taxon>
        <taxon>Folsomia</taxon>
    </lineage>
</organism>
<evidence type="ECO:0000313" key="3">
    <source>
        <dbReference type="Proteomes" id="UP000198287"/>
    </source>
</evidence>
<protein>
    <submittedName>
        <fullName evidence="2">Uncharacterized protein</fullName>
    </submittedName>
</protein>
<comment type="caution">
    <text evidence="2">The sequence shown here is derived from an EMBL/GenBank/DDBJ whole genome shotgun (WGS) entry which is preliminary data.</text>
</comment>
<feature type="chain" id="PRO_5013053417" evidence="1">
    <location>
        <begin position="22"/>
        <end position="293"/>
    </location>
</feature>
<dbReference type="AlphaFoldDB" id="A0A226DTC7"/>
<sequence length="293" mass="33505">MVTNCILTAILILAGSNLSLCQQVTLWDDVNYGGMIFVKGLSINYVDTFYDPPSVYITGKSVKVSPPGRSEVADFNDKLTSVSDCSCRFSGQLSETVEIEMDTSQAPDLRNYGEEIKQIMTDWFPFVQNLMATSAYKPVRKIRVFFSSKDEGVAWAGGNEIGANAAWLRRTGLKDKGWIVHEMTHILHQARGCPGWIVEGMAEWTRRWHFEPWTHTTKPTWEEKGANSQPEGNGWLVVYLNSVTGKPLIYEMNKACQTGTWHDNWLKERTGKSDKEWWDVMLKDKYYPWQRRA</sequence>
<evidence type="ECO:0000256" key="1">
    <source>
        <dbReference type="SAM" id="SignalP"/>
    </source>
</evidence>
<dbReference type="Pfam" id="PF04450">
    <property type="entry name" value="BSP"/>
    <property type="match status" value="1"/>
</dbReference>
<accession>A0A226DTC7</accession>
<keyword evidence="3" id="KW-1185">Reference proteome</keyword>
<reference evidence="2 3" key="1">
    <citation type="submission" date="2015-12" db="EMBL/GenBank/DDBJ databases">
        <title>The genome of Folsomia candida.</title>
        <authorList>
            <person name="Faddeeva A."/>
            <person name="Derks M.F."/>
            <person name="Anvar Y."/>
            <person name="Smit S."/>
            <person name="Van Straalen N."/>
            <person name="Roelofs D."/>
        </authorList>
    </citation>
    <scope>NUCLEOTIDE SEQUENCE [LARGE SCALE GENOMIC DNA]</scope>
    <source>
        <strain evidence="2 3">VU population</strain>
        <tissue evidence="2">Whole body</tissue>
    </source>
</reference>
<keyword evidence="1" id="KW-0732">Signal</keyword>
<dbReference type="PANTHER" id="PTHR33321">
    <property type="match status" value="1"/>
</dbReference>
<gene>
    <name evidence="2" type="ORF">Fcan01_17133</name>
</gene>
<dbReference type="STRING" id="158441.A0A226DTC7"/>
<name>A0A226DTC7_FOLCA</name>
<dbReference type="OrthoDB" id="891726at2759"/>
<dbReference type="Proteomes" id="UP000198287">
    <property type="component" value="Unassembled WGS sequence"/>
</dbReference>